<feature type="transmembrane region" description="Helical" evidence="6">
    <location>
        <begin position="143"/>
        <end position="161"/>
    </location>
</feature>
<dbReference type="SUPFAM" id="SSF103473">
    <property type="entry name" value="MFS general substrate transporter"/>
    <property type="match status" value="1"/>
</dbReference>
<feature type="transmembrane region" description="Helical" evidence="6">
    <location>
        <begin position="249"/>
        <end position="268"/>
    </location>
</feature>
<dbReference type="GO" id="GO:0022857">
    <property type="term" value="F:transmembrane transporter activity"/>
    <property type="evidence" value="ECO:0007669"/>
    <property type="project" value="InterPro"/>
</dbReference>
<dbReference type="AlphaFoldDB" id="A0A1D3L2M8"/>
<accession>A0A1D3L2M8</accession>
<keyword evidence="4 6" id="KW-1133">Transmembrane helix</keyword>
<reference evidence="8 9" key="1">
    <citation type="submission" date="2016-08" db="EMBL/GenBank/DDBJ databases">
        <authorList>
            <person name="Seilhamer J.J."/>
        </authorList>
    </citation>
    <scope>NUCLEOTIDE SEQUENCE [LARGE SCALE GENOMIC DNA]</scope>
    <source>
        <strain evidence="8">Buetzberg</strain>
    </source>
</reference>
<evidence type="ECO:0000256" key="3">
    <source>
        <dbReference type="ARBA" id="ARBA00022692"/>
    </source>
</evidence>
<feature type="transmembrane region" description="Helical" evidence="6">
    <location>
        <begin position="173"/>
        <end position="194"/>
    </location>
</feature>
<dbReference type="EMBL" id="LT607756">
    <property type="protein sequence ID" value="SCG85871.1"/>
    <property type="molecule type" value="Genomic_DNA"/>
</dbReference>
<feature type="domain" description="Major facilitator superfamily (MFS) profile" evidence="7">
    <location>
        <begin position="48"/>
        <end position="423"/>
    </location>
</feature>
<evidence type="ECO:0000256" key="6">
    <source>
        <dbReference type="SAM" id="Phobius"/>
    </source>
</evidence>
<keyword evidence="3 6" id="KW-0812">Transmembrane</keyword>
<protein>
    <submittedName>
        <fullName evidence="8">Bicyclomycin resistance protein</fullName>
    </submittedName>
</protein>
<feature type="transmembrane region" description="Helical" evidence="6">
    <location>
        <begin position="280"/>
        <end position="301"/>
    </location>
</feature>
<evidence type="ECO:0000256" key="4">
    <source>
        <dbReference type="ARBA" id="ARBA00022989"/>
    </source>
</evidence>
<evidence type="ECO:0000256" key="1">
    <source>
        <dbReference type="ARBA" id="ARBA00004651"/>
    </source>
</evidence>
<evidence type="ECO:0000313" key="9">
    <source>
        <dbReference type="Proteomes" id="UP000094707"/>
    </source>
</evidence>
<name>A0A1D3L2M8_9EURY</name>
<dbReference type="Gene3D" id="1.20.1250.20">
    <property type="entry name" value="MFS general substrate transporter like domains"/>
    <property type="match status" value="1"/>
</dbReference>
<evidence type="ECO:0000259" key="7">
    <source>
        <dbReference type="PROSITE" id="PS50850"/>
    </source>
</evidence>
<keyword evidence="2" id="KW-1003">Cell membrane</keyword>
<organism evidence="8 9">
    <name type="scientific">Methanobacterium congolense</name>
    <dbReference type="NCBI Taxonomy" id="118062"/>
    <lineage>
        <taxon>Archaea</taxon>
        <taxon>Methanobacteriati</taxon>
        <taxon>Methanobacteriota</taxon>
        <taxon>Methanomada group</taxon>
        <taxon>Methanobacteria</taxon>
        <taxon>Methanobacteriales</taxon>
        <taxon>Methanobacteriaceae</taxon>
        <taxon>Methanobacterium</taxon>
    </lineage>
</organism>
<dbReference type="PROSITE" id="PS50850">
    <property type="entry name" value="MFS"/>
    <property type="match status" value="1"/>
</dbReference>
<dbReference type="PATRIC" id="fig|129848.4.peg.1335"/>
<feature type="transmembrane region" description="Helical" evidence="6">
    <location>
        <begin position="45"/>
        <end position="66"/>
    </location>
</feature>
<feature type="transmembrane region" description="Helical" evidence="6">
    <location>
        <begin position="313"/>
        <end position="331"/>
    </location>
</feature>
<feature type="transmembrane region" description="Helical" evidence="6">
    <location>
        <begin position="337"/>
        <end position="360"/>
    </location>
</feature>
<feature type="transmembrane region" description="Helical" evidence="6">
    <location>
        <begin position="398"/>
        <end position="421"/>
    </location>
</feature>
<evidence type="ECO:0000256" key="2">
    <source>
        <dbReference type="ARBA" id="ARBA00022475"/>
    </source>
</evidence>
<dbReference type="GO" id="GO:0005886">
    <property type="term" value="C:plasma membrane"/>
    <property type="evidence" value="ECO:0007669"/>
    <property type="project" value="UniProtKB-SubCell"/>
</dbReference>
<dbReference type="Pfam" id="PF07690">
    <property type="entry name" value="MFS_1"/>
    <property type="match status" value="1"/>
</dbReference>
<dbReference type="STRING" id="118062.MCBB_1313"/>
<feature type="transmembrane region" description="Helical" evidence="6">
    <location>
        <begin position="72"/>
        <end position="93"/>
    </location>
</feature>
<comment type="subcellular location">
    <subcellularLocation>
        <location evidence="1">Cell membrane</location>
        <topology evidence="1">Multi-pass membrane protein</topology>
    </subcellularLocation>
</comment>
<dbReference type="CDD" id="cd17324">
    <property type="entry name" value="MFS_NepI_like"/>
    <property type="match status" value="1"/>
</dbReference>
<proteinExistence type="predicted"/>
<dbReference type="Proteomes" id="UP000094707">
    <property type="component" value="Chromosome I"/>
</dbReference>
<dbReference type="PANTHER" id="PTHR43124:SF3">
    <property type="entry name" value="CHLORAMPHENICOL EFFLUX PUMP RV0191"/>
    <property type="match status" value="1"/>
</dbReference>
<dbReference type="InterPro" id="IPR050189">
    <property type="entry name" value="MFS_Efflux_Transporters"/>
</dbReference>
<keyword evidence="9" id="KW-1185">Reference proteome</keyword>
<dbReference type="PANTHER" id="PTHR43124">
    <property type="entry name" value="PURINE EFFLUX PUMP PBUE"/>
    <property type="match status" value="1"/>
</dbReference>
<evidence type="ECO:0000256" key="5">
    <source>
        <dbReference type="ARBA" id="ARBA00023136"/>
    </source>
</evidence>
<feature type="transmembrane region" description="Helical" evidence="6">
    <location>
        <begin position="114"/>
        <end position="137"/>
    </location>
</feature>
<evidence type="ECO:0000313" key="8">
    <source>
        <dbReference type="EMBL" id="SCG85871.1"/>
    </source>
</evidence>
<dbReference type="InterPro" id="IPR011701">
    <property type="entry name" value="MFS"/>
</dbReference>
<keyword evidence="5 6" id="KW-0472">Membrane</keyword>
<dbReference type="InterPro" id="IPR020846">
    <property type="entry name" value="MFS_dom"/>
</dbReference>
<feature type="transmembrane region" description="Helical" evidence="6">
    <location>
        <begin position="372"/>
        <end position="392"/>
    </location>
</feature>
<gene>
    <name evidence="8" type="primary">bcr</name>
    <name evidence="8" type="ORF">MCBB_1313</name>
</gene>
<dbReference type="KEGG" id="mcub:MCBB_1313"/>
<dbReference type="InterPro" id="IPR036259">
    <property type="entry name" value="MFS_trans_sf"/>
</dbReference>
<sequence length="435" mass="47295">MLCGGDRPFFIEEGLKYRLEGIVTQRINLDTDNSINDGKFREKNYTSLILILGIAGFISAADNWIVSPVLPAIATGFGVSVAVAGIIFTSYMIPYGFMQPVYGFISDKHGKIRVLQLIVLGLALGTFACALSSSLWVLCICRAFTGFFAAGIVALSLAWIGDNVPESQRQTCVGKFMGIVFLGQGMSVGIGGFIANYASWRVAFILFGLAAITSELFLQKIPENFTPTKHQRNFFKEVKDVCLTSKGKIIFPLAFLTGFLLIGLYSYLGAFLHEISGLNYLEIGLVLMFYGFACLIAGTYVGKMGNKFGQQKTVLTGACFALFTPFLLFFFPFWQVILLATVSLGFAYILMQSPLATIAFDVAPETKGLPSALIGLGLFGGGGLGSAFYGYLLQLLGYGAIWFAAALGSLILIFIVTRVDLDFGHQFKHPRSLKE</sequence>
<feature type="transmembrane region" description="Helical" evidence="6">
    <location>
        <begin position="200"/>
        <end position="218"/>
    </location>
</feature>